<gene>
    <name evidence="2" type="ORF">CYY_009106</name>
</gene>
<evidence type="ECO:0000313" key="2">
    <source>
        <dbReference type="EMBL" id="KAF2069580.1"/>
    </source>
</evidence>
<evidence type="ECO:0008006" key="4">
    <source>
        <dbReference type="Google" id="ProtNLM"/>
    </source>
</evidence>
<keyword evidence="3" id="KW-1185">Reference proteome</keyword>
<keyword evidence="1" id="KW-0732">Signal</keyword>
<feature type="chain" id="PRO_5035184382" description="Transmembrane protein" evidence="1">
    <location>
        <begin position="24"/>
        <end position="130"/>
    </location>
</feature>
<protein>
    <recommendedName>
        <fullName evidence="4">Transmembrane protein</fullName>
    </recommendedName>
</protein>
<evidence type="ECO:0000256" key="1">
    <source>
        <dbReference type="SAM" id="SignalP"/>
    </source>
</evidence>
<dbReference type="AlphaFoldDB" id="A0A8J4PKL1"/>
<reference evidence="2" key="1">
    <citation type="submission" date="2020-01" db="EMBL/GenBank/DDBJ databases">
        <title>Development of genomics and gene disruption for Polysphondylium violaceum indicates a role for the polyketide synthase stlB in stalk morphogenesis.</title>
        <authorList>
            <person name="Narita B."/>
            <person name="Kawabe Y."/>
            <person name="Kin K."/>
            <person name="Saito T."/>
            <person name="Gibbs R."/>
            <person name="Kuspa A."/>
            <person name="Muzny D."/>
            <person name="Queller D."/>
            <person name="Richards S."/>
            <person name="Strassman J."/>
            <person name="Sucgang R."/>
            <person name="Worley K."/>
            <person name="Schaap P."/>
        </authorList>
    </citation>
    <scope>NUCLEOTIDE SEQUENCE</scope>
    <source>
        <strain evidence="2">QSvi11</strain>
    </source>
</reference>
<comment type="caution">
    <text evidence="2">The sequence shown here is derived from an EMBL/GenBank/DDBJ whole genome shotgun (WGS) entry which is preliminary data.</text>
</comment>
<sequence>MAINKQLSLVLFSIILIITVTNAGSLYLYHQCFNNEKHYQSLQVTSVIQTDKTLTITYSPMNMLWFSNELRLSGYPINIMLFCNAMYGKSPLICTLPSVPTCDGIRLYGTPAIGTLNLEFLHPFNCTVVA</sequence>
<feature type="signal peptide" evidence="1">
    <location>
        <begin position="1"/>
        <end position="23"/>
    </location>
</feature>
<dbReference type="EMBL" id="AJWJ01000637">
    <property type="protein sequence ID" value="KAF2069580.1"/>
    <property type="molecule type" value="Genomic_DNA"/>
</dbReference>
<dbReference type="Proteomes" id="UP000695562">
    <property type="component" value="Unassembled WGS sequence"/>
</dbReference>
<proteinExistence type="predicted"/>
<organism evidence="2 3">
    <name type="scientific">Polysphondylium violaceum</name>
    <dbReference type="NCBI Taxonomy" id="133409"/>
    <lineage>
        <taxon>Eukaryota</taxon>
        <taxon>Amoebozoa</taxon>
        <taxon>Evosea</taxon>
        <taxon>Eumycetozoa</taxon>
        <taxon>Dictyostelia</taxon>
        <taxon>Dictyosteliales</taxon>
        <taxon>Dictyosteliaceae</taxon>
        <taxon>Polysphondylium</taxon>
    </lineage>
</organism>
<accession>A0A8J4PKL1</accession>
<name>A0A8J4PKL1_9MYCE</name>
<evidence type="ECO:0000313" key="3">
    <source>
        <dbReference type="Proteomes" id="UP000695562"/>
    </source>
</evidence>